<evidence type="ECO:0000313" key="2">
    <source>
        <dbReference type="EMBL" id="CAG6455032.1"/>
    </source>
</evidence>
<feature type="region of interest" description="Disordered" evidence="1">
    <location>
        <begin position="120"/>
        <end position="185"/>
    </location>
</feature>
<evidence type="ECO:0000256" key="1">
    <source>
        <dbReference type="SAM" id="MobiDB-lite"/>
    </source>
</evidence>
<dbReference type="EMBL" id="HBUE01027716">
    <property type="protein sequence ID" value="CAG6455032.1"/>
    <property type="molecule type" value="Transcribed_RNA"/>
</dbReference>
<feature type="compositionally biased region" description="Basic and acidic residues" evidence="1">
    <location>
        <begin position="132"/>
        <end position="151"/>
    </location>
</feature>
<proteinExistence type="predicted"/>
<feature type="compositionally biased region" description="Basic and acidic residues" evidence="1">
    <location>
        <begin position="173"/>
        <end position="185"/>
    </location>
</feature>
<dbReference type="AlphaFoldDB" id="A0A8D8AI38"/>
<name>A0A8D8AI38_CULPI</name>
<protein>
    <submittedName>
        <fullName evidence="2">(northern house mosquito) hypothetical protein</fullName>
    </submittedName>
</protein>
<sequence length="185" mass="20513">MVGSEPSERERASERLAAREHKKRCIYGSPQLQQHREEARCNHCANLCVFSPSVPRSASAERQLCCLSSSVVYYATEIGFPSAHAASQRLGRTTTATLNLYGSPVVRSIRSIVRSWVEGEEAEQGTDVTTQSEHRSEHLSSRPTKGREGTTKKCVKKGKGIRQKGQPLTTRGEPTDKKDRVYGKP</sequence>
<organism evidence="2">
    <name type="scientific">Culex pipiens</name>
    <name type="common">House mosquito</name>
    <dbReference type="NCBI Taxonomy" id="7175"/>
    <lineage>
        <taxon>Eukaryota</taxon>
        <taxon>Metazoa</taxon>
        <taxon>Ecdysozoa</taxon>
        <taxon>Arthropoda</taxon>
        <taxon>Hexapoda</taxon>
        <taxon>Insecta</taxon>
        <taxon>Pterygota</taxon>
        <taxon>Neoptera</taxon>
        <taxon>Endopterygota</taxon>
        <taxon>Diptera</taxon>
        <taxon>Nematocera</taxon>
        <taxon>Culicoidea</taxon>
        <taxon>Culicidae</taxon>
        <taxon>Culicinae</taxon>
        <taxon>Culicini</taxon>
        <taxon>Culex</taxon>
        <taxon>Culex</taxon>
    </lineage>
</organism>
<accession>A0A8D8AI38</accession>
<feature type="compositionally biased region" description="Basic residues" evidence="1">
    <location>
        <begin position="153"/>
        <end position="162"/>
    </location>
</feature>
<reference evidence="2" key="1">
    <citation type="submission" date="2021-05" db="EMBL/GenBank/DDBJ databases">
        <authorList>
            <person name="Alioto T."/>
            <person name="Alioto T."/>
            <person name="Gomez Garrido J."/>
        </authorList>
    </citation>
    <scope>NUCLEOTIDE SEQUENCE</scope>
</reference>